<name>A0A812XZS8_9DINO</name>
<proteinExistence type="predicted"/>
<dbReference type="Proteomes" id="UP000601435">
    <property type="component" value="Unassembled WGS sequence"/>
</dbReference>
<sequence length="164" mass="18567">MRENEDLQAAAADASISGALSKYLDHFSRGWQDLGSVTERLRRLSCTLDATGAVGFLSAIYFVTVVNIQNPRKRRLDFKMDLQLPSSFAPDFDVAGARRLLSAWQDNPSEKPQLSRYWQRRGVDVALGALPRSYLLGLEDVECLLKICELSARVYWFFSDDKED</sequence>
<evidence type="ECO:0000313" key="1">
    <source>
        <dbReference type="EMBL" id="CAE7752833.1"/>
    </source>
</evidence>
<dbReference type="OrthoDB" id="10387580at2759"/>
<evidence type="ECO:0000313" key="2">
    <source>
        <dbReference type="Proteomes" id="UP000601435"/>
    </source>
</evidence>
<keyword evidence="2" id="KW-1185">Reference proteome</keyword>
<accession>A0A812XZS8</accession>
<dbReference type="AlphaFoldDB" id="A0A812XZS8"/>
<organism evidence="1 2">
    <name type="scientific">Symbiodinium necroappetens</name>
    <dbReference type="NCBI Taxonomy" id="1628268"/>
    <lineage>
        <taxon>Eukaryota</taxon>
        <taxon>Sar</taxon>
        <taxon>Alveolata</taxon>
        <taxon>Dinophyceae</taxon>
        <taxon>Suessiales</taxon>
        <taxon>Symbiodiniaceae</taxon>
        <taxon>Symbiodinium</taxon>
    </lineage>
</organism>
<dbReference type="EMBL" id="CAJNJA010039030">
    <property type="protein sequence ID" value="CAE7752833.1"/>
    <property type="molecule type" value="Genomic_DNA"/>
</dbReference>
<reference evidence="1" key="1">
    <citation type="submission" date="2021-02" db="EMBL/GenBank/DDBJ databases">
        <authorList>
            <person name="Dougan E. K."/>
            <person name="Rhodes N."/>
            <person name="Thang M."/>
            <person name="Chan C."/>
        </authorList>
    </citation>
    <scope>NUCLEOTIDE SEQUENCE</scope>
</reference>
<gene>
    <name evidence="1" type="primary">ANKRD50</name>
    <name evidence="1" type="ORF">SNEC2469_LOCUS21845</name>
</gene>
<comment type="caution">
    <text evidence="1">The sequence shown here is derived from an EMBL/GenBank/DDBJ whole genome shotgun (WGS) entry which is preliminary data.</text>
</comment>
<feature type="non-terminal residue" evidence="1">
    <location>
        <position position="164"/>
    </location>
</feature>
<protein>
    <submittedName>
        <fullName evidence="1">ANKRD50 protein</fullName>
    </submittedName>
</protein>